<dbReference type="GO" id="GO:0008237">
    <property type="term" value="F:metallopeptidase activity"/>
    <property type="evidence" value="ECO:0007669"/>
    <property type="project" value="UniProtKB-KW"/>
</dbReference>
<evidence type="ECO:0000256" key="1">
    <source>
        <dbReference type="ARBA" id="ARBA00022670"/>
    </source>
</evidence>
<dbReference type="PANTHER" id="PTHR43126">
    <property type="entry name" value="D-ALANYL-D-ALANINE DIPEPTIDASE"/>
    <property type="match status" value="1"/>
</dbReference>
<evidence type="ECO:0000313" key="8">
    <source>
        <dbReference type="EMBL" id="KUG24420.1"/>
    </source>
</evidence>
<accession>A0A0W8FUD2</accession>
<dbReference type="InterPro" id="IPR009045">
    <property type="entry name" value="Zn_M74/Hedgehog-like"/>
</dbReference>
<dbReference type="Gene3D" id="3.30.1380.10">
    <property type="match status" value="1"/>
</dbReference>
<reference evidence="8" key="1">
    <citation type="journal article" date="2015" name="Proc. Natl. Acad. Sci. U.S.A.">
        <title>Networks of energetic and metabolic interactions define dynamics in microbial communities.</title>
        <authorList>
            <person name="Embree M."/>
            <person name="Liu J.K."/>
            <person name="Al-Bassam M.M."/>
            <person name="Zengler K."/>
        </authorList>
    </citation>
    <scope>NUCLEOTIDE SEQUENCE</scope>
</reference>
<organism evidence="8">
    <name type="scientific">hydrocarbon metagenome</name>
    <dbReference type="NCBI Taxonomy" id="938273"/>
    <lineage>
        <taxon>unclassified sequences</taxon>
        <taxon>metagenomes</taxon>
        <taxon>ecological metagenomes</taxon>
    </lineage>
</organism>
<evidence type="ECO:0000256" key="6">
    <source>
        <dbReference type="ARBA" id="ARBA00023049"/>
    </source>
</evidence>
<dbReference type="GO" id="GO:0071555">
    <property type="term" value="P:cell wall organization"/>
    <property type="evidence" value="ECO:0007669"/>
    <property type="project" value="UniProtKB-KW"/>
</dbReference>
<sequence length="254" mass="29497">MKSRIMIVLLIFISSCCPLTPHKADAEKIPDGFTDIQKVIPDVLLDMRYYVPHNFLGEKVDGYLAPKCYLTKEAAQALAGVQKDLQPYSLTLKIYDCYRPQRAVNHFVRWATEIENTKTMKEFYPTVDKRNLFKDGYIADRSSHSRGSTVDLTIVPLPAPSQAYYVPGQQLFECYLPVEKRFADNSIDMGTGFDCFHELSHTANTNISHQQKINRLLLKSLMEKHGFKNYDMEWWHYTLKNEPYPNTYFDFVIE</sequence>
<dbReference type="SUPFAM" id="SSF55166">
    <property type="entry name" value="Hedgehog/DD-peptidase"/>
    <property type="match status" value="1"/>
</dbReference>
<dbReference type="EMBL" id="LNQE01000849">
    <property type="protein sequence ID" value="KUG24420.1"/>
    <property type="molecule type" value="Genomic_DNA"/>
</dbReference>
<protein>
    <submittedName>
        <fullName evidence="8">Vancomycin b-type resistance protein vanx / d-alanyl-d-alanine dipeptidase</fullName>
    </submittedName>
</protein>
<dbReference type="CDD" id="cd14817">
    <property type="entry name" value="D-Ala-D-Ala_dipeptidase_VanX"/>
    <property type="match status" value="1"/>
</dbReference>
<dbReference type="PROSITE" id="PS51257">
    <property type="entry name" value="PROKAR_LIPOPROTEIN"/>
    <property type="match status" value="1"/>
</dbReference>
<dbReference type="GO" id="GO:0046872">
    <property type="term" value="F:metal ion binding"/>
    <property type="evidence" value="ECO:0007669"/>
    <property type="project" value="UniProtKB-KW"/>
</dbReference>
<keyword evidence="4" id="KW-0862">Zinc</keyword>
<dbReference type="InterPro" id="IPR000755">
    <property type="entry name" value="A_A_dipeptidase"/>
</dbReference>
<evidence type="ECO:0000256" key="4">
    <source>
        <dbReference type="ARBA" id="ARBA00022833"/>
    </source>
</evidence>
<evidence type="ECO:0000256" key="7">
    <source>
        <dbReference type="ARBA" id="ARBA00023316"/>
    </source>
</evidence>
<evidence type="ECO:0000256" key="3">
    <source>
        <dbReference type="ARBA" id="ARBA00022801"/>
    </source>
</evidence>
<keyword evidence="2" id="KW-0479">Metal-binding</keyword>
<dbReference type="AlphaFoldDB" id="A0A0W8FUD2"/>
<keyword evidence="7" id="KW-0961">Cell wall biogenesis/degradation</keyword>
<gene>
    <name evidence="8" type="ORF">ASZ90_005797</name>
</gene>
<keyword evidence="6" id="KW-0482">Metalloprotease</keyword>
<keyword evidence="5" id="KW-0224">Dipeptidase</keyword>
<evidence type="ECO:0000256" key="2">
    <source>
        <dbReference type="ARBA" id="ARBA00022723"/>
    </source>
</evidence>
<dbReference type="GO" id="GO:0016805">
    <property type="term" value="F:dipeptidase activity"/>
    <property type="evidence" value="ECO:0007669"/>
    <property type="project" value="UniProtKB-KW"/>
</dbReference>
<evidence type="ECO:0000256" key="5">
    <source>
        <dbReference type="ARBA" id="ARBA00022997"/>
    </source>
</evidence>
<keyword evidence="3" id="KW-0378">Hydrolase</keyword>
<name>A0A0W8FUD2_9ZZZZ</name>
<dbReference type="Pfam" id="PF01427">
    <property type="entry name" value="Peptidase_M15"/>
    <property type="match status" value="2"/>
</dbReference>
<keyword evidence="1" id="KW-0645">Protease</keyword>
<dbReference type="PIRSF" id="PIRSF026671">
    <property type="entry name" value="AA_dipeptidase"/>
    <property type="match status" value="1"/>
</dbReference>
<dbReference type="GO" id="GO:0006508">
    <property type="term" value="P:proteolysis"/>
    <property type="evidence" value="ECO:0007669"/>
    <property type="project" value="UniProtKB-KW"/>
</dbReference>
<proteinExistence type="inferred from homology"/>
<dbReference type="HAMAP" id="MF_01924">
    <property type="entry name" value="A_A_dipeptidase"/>
    <property type="match status" value="1"/>
</dbReference>
<dbReference type="PANTHER" id="PTHR43126:SF1">
    <property type="entry name" value="D-ALANYL-D-ALANINE DIPEPTIDASE"/>
    <property type="match status" value="1"/>
</dbReference>
<comment type="caution">
    <text evidence="8">The sequence shown here is derived from an EMBL/GenBank/DDBJ whole genome shotgun (WGS) entry which is preliminary data.</text>
</comment>